<dbReference type="PANTHER" id="PTHR47165:SF4">
    <property type="entry name" value="OS03G0429900 PROTEIN"/>
    <property type="match status" value="1"/>
</dbReference>
<sequence>MEKSLMLIHQIRTDTRRWTAKITITEDIPVMTCSTGSDLKLKCYVYTDDEGNQISVSIFGDLINVYSPVLQLYKVYEISNAQVRFVQTQYRILNQPNQWILHHHTLIRPMPQQNPNLYHILDDLTPLSQIASALKNGIQSVDIIGVIIQVDPCQTINVESKITTVQNFKIVDADLEAIETSVWGEMTSTIAPLLVEAANNNAVLLARRLKITRYRVVSLRAKNSTSFALNPPVESTSNMKSWFDTVRNDVLPQLQETKSISKYKELVYDGSMKIHTTSELQNETEVGDYSNLRDRPKVILHWMYTRPIVIMSVTDDTGCLEVVAVGKVVERIMQTTPEHINELKRIGETYDLNSIKTDFENKMVLMLLHQSTGKRSGMQRRPLFVAYYDEGSHNALSPLKHQMNQMAIPPESSSKRQLIMMPTQENTEDEHFAAVTAPETRTSDE</sequence>
<dbReference type="Proteomes" id="UP001454036">
    <property type="component" value="Unassembled WGS sequence"/>
</dbReference>
<gene>
    <name evidence="4" type="ORF">LIER_24610</name>
</gene>
<accession>A0AAV3R383</accession>
<evidence type="ECO:0000313" key="4">
    <source>
        <dbReference type="EMBL" id="GAA0170319.1"/>
    </source>
</evidence>
<protein>
    <recommendedName>
        <fullName evidence="3">Replication protein A OB domain-containing protein</fullName>
    </recommendedName>
</protein>
<keyword evidence="5" id="KW-1185">Reference proteome</keyword>
<dbReference type="InterPro" id="IPR031657">
    <property type="entry name" value="REPA_OB_2"/>
</dbReference>
<dbReference type="Pfam" id="PF16900">
    <property type="entry name" value="REPA_OB_2"/>
    <property type="match status" value="1"/>
</dbReference>
<dbReference type="GO" id="GO:0003677">
    <property type="term" value="F:DNA binding"/>
    <property type="evidence" value="ECO:0007669"/>
    <property type="project" value="UniProtKB-KW"/>
</dbReference>
<evidence type="ECO:0000313" key="5">
    <source>
        <dbReference type="Proteomes" id="UP001454036"/>
    </source>
</evidence>
<proteinExistence type="predicted"/>
<dbReference type="PANTHER" id="PTHR47165">
    <property type="entry name" value="OS03G0429900 PROTEIN"/>
    <property type="match status" value="1"/>
</dbReference>
<comment type="caution">
    <text evidence="4">The sequence shown here is derived from an EMBL/GenBank/DDBJ whole genome shotgun (WGS) entry which is preliminary data.</text>
</comment>
<keyword evidence="1" id="KW-0238">DNA-binding</keyword>
<dbReference type="SUPFAM" id="SSF50249">
    <property type="entry name" value="Nucleic acid-binding proteins"/>
    <property type="match status" value="2"/>
</dbReference>
<evidence type="ECO:0000256" key="2">
    <source>
        <dbReference type="SAM" id="MobiDB-lite"/>
    </source>
</evidence>
<dbReference type="Gene3D" id="2.40.50.140">
    <property type="entry name" value="Nucleic acid-binding proteins"/>
    <property type="match status" value="2"/>
</dbReference>
<evidence type="ECO:0000256" key="1">
    <source>
        <dbReference type="ARBA" id="ARBA00023125"/>
    </source>
</evidence>
<evidence type="ECO:0000259" key="3">
    <source>
        <dbReference type="Pfam" id="PF16900"/>
    </source>
</evidence>
<name>A0AAV3R383_LITER</name>
<dbReference type="AlphaFoldDB" id="A0AAV3R383"/>
<dbReference type="EMBL" id="BAABME010007192">
    <property type="protein sequence ID" value="GAA0170319.1"/>
    <property type="molecule type" value="Genomic_DNA"/>
</dbReference>
<organism evidence="4 5">
    <name type="scientific">Lithospermum erythrorhizon</name>
    <name type="common">Purple gromwell</name>
    <name type="synonym">Lithospermum officinale var. erythrorhizon</name>
    <dbReference type="NCBI Taxonomy" id="34254"/>
    <lineage>
        <taxon>Eukaryota</taxon>
        <taxon>Viridiplantae</taxon>
        <taxon>Streptophyta</taxon>
        <taxon>Embryophyta</taxon>
        <taxon>Tracheophyta</taxon>
        <taxon>Spermatophyta</taxon>
        <taxon>Magnoliopsida</taxon>
        <taxon>eudicotyledons</taxon>
        <taxon>Gunneridae</taxon>
        <taxon>Pentapetalae</taxon>
        <taxon>asterids</taxon>
        <taxon>lamiids</taxon>
        <taxon>Boraginales</taxon>
        <taxon>Boraginaceae</taxon>
        <taxon>Boraginoideae</taxon>
        <taxon>Lithospermeae</taxon>
        <taxon>Lithospermum</taxon>
    </lineage>
</organism>
<feature type="region of interest" description="Disordered" evidence="2">
    <location>
        <begin position="424"/>
        <end position="445"/>
    </location>
</feature>
<dbReference type="InterPro" id="IPR012340">
    <property type="entry name" value="NA-bd_OB-fold"/>
</dbReference>
<reference evidence="4 5" key="1">
    <citation type="submission" date="2024-01" db="EMBL/GenBank/DDBJ databases">
        <title>The complete chloroplast genome sequence of Lithospermum erythrorhizon: insights into the phylogenetic relationship among Boraginaceae species and the maternal lineages of purple gromwells.</title>
        <authorList>
            <person name="Okada T."/>
            <person name="Watanabe K."/>
        </authorList>
    </citation>
    <scope>NUCLEOTIDE SEQUENCE [LARGE SCALE GENOMIC DNA]</scope>
</reference>
<feature type="domain" description="Replication protein A OB" evidence="3">
    <location>
        <begin position="139"/>
        <end position="229"/>
    </location>
</feature>